<accession>A0A1D5UXN2</accession>
<reference evidence="2" key="2">
    <citation type="submission" date="2018-10" db="UniProtKB">
        <authorList>
            <consortium name="EnsemblPlants"/>
        </authorList>
    </citation>
    <scope>IDENTIFICATION</scope>
</reference>
<name>A0A1D5UXN2_WHEAT</name>
<reference evidence="2" key="1">
    <citation type="submission" date="2018-08" db="EMBL/GenBank/DDBJ databases">
        <authorList>
            <person name="Rossello M."/>
        </authorList>
    </citation>
    <scope>NUCLEOTIDE SEQUENCE [LARGE SCALE GENOMIC DNA]</scope>
    <source>
        <strain evidence="2">cv. Chinese Spring</strain>
    </source>
</reference>
<dbReference type="Gramene" id="TraesNOR2D03G01109190.1">
    <property type="protein sequence ID" value="TraesNOR2D03G01109190.1.CDS1"/>
    <property type="gene ID" value="TraesNOR2D03G01109190"/>
</dbReference>
<dbReference type="Gramene" id="TraesLDM2D03G01095040.1">
    <property type="protein sequence ID" value="TraesLDM2D03G01095040.1.CDS1"/>
    <property type="gene ID" value="TraesLDM2D03G01095040"/>
</dbReference>
<dbReference type="Gramene" id="TraesRN2D0100100500.1">
    <property type="protein sequence ID" value="TraesRN2D0100100500.1"/>
    <property type="gene ID" value="TraesRN2D0100100500"/>
</dbReference>
<protein>
    <submittedName>
        <fullName evidence="2">Uncharacterized protein</fullName>
    </submittedName>
</protein>
<organism evidence="2">
    <name type="scientific">Triticum aestivum</name>
    <name type="common">Wheat</name>
    <dbReference type="NCBI Taxonomy" id="4565"/>
    <lineage>
        <taxon>Eukaryota</taxon>
        <taxon>Viridiplantae</taxon>
        <taxon>Streptophyta</taxon>
        <taxon>Embryophyta</taxon>
        <taxon>Tracheophyta</taxon>
        <taxon>Spermatophyta</taxon>
        <taxon>Magnoliopsida</taxon>
        <taxon>Liliopsida</taxon>
        <taxon>Poales</taxon>
        <taxon>Poaceae</taxon>
        <taxon>BOP clade</taxon>
        <taxon>Pooideae</taxon>
        <taxon>Triticodae</taxon>
        <taxon>Triticeae</taxon>
        <taxon>Triticinae</taxon>
        <taxon>Triticum</taxon>
    </lineage>
</organism>
<dbReference type="AlphaFoldDB" id="A0A1D5UXN2"/>
<evidence type="ECO:0000313" key="3">
    <source>
        <dbReference type="Proteomes" id="UP000019116"/>
    </source>
</evidence>
<dbReference type="Gramene" id="TraesPARA_EIv1.0_0634420.1">
    <property type="protein sequence ID" value="TraesPARA_EIv1.0_0634420.1.CDS1"/>
    <property type="gene ID" value="TraesPARA_EIv1.0_0634420"/>
</dbReference>
<feature type="signal peptide" evidence="1">
    <location>
        <begin position="1"/>
        <end position="19"/>
    </location>
</feature>
<proteinExistence type="predicted"/>
<dbReference type="Gramene" id="TraesSTA2D03G01082090.1">
    <property type="protein sequence ID" value="TraesSTA2D03G01082090.1.CDS1"/>
    <property type="gene ID" value="TraesSTA2D03G01082090"/>
</dbReference>
<sequence length="73" mass="7574">MKAATVLVLVLLVITYSAAAGPARKLAGDDGQQTGQMVTKTEVNVLNGRTGSGDGEHNCRMSWFVPASCKPGP</sequence>
<evidence type="ECO:0000313" key="2">
    <source>
        <dbReference type="EnsemblPlants" id="TraesCS2D02G047700.1.cds1"/>
    </source>
</evidence>
<dbReference type="Proteomes" id="UP000019116">
    <property type="component" value="Chromosome 2D"/>
</dbReference>
<evidence type="ECO:0000256" key="1">
    <source>
        <dbReference type="SAM" id="SignalP"/>
    </source>
</evidence>
<dbReference type="Gramene" id="TraesCLE_scaffold_113021_01G000200.1">
    <property type="protein sequence ID" value="TraesCLE_scaffold_113021_01G000200.1"/>
    <property type="gene ID" value="TraesCLE_scaffold_113021_01G000200"/>
</dbReference>
<dbReference type="EnsemblPlants" id="TraesCS2D02G047700.1">
    <property type="protein sequence ID" value="TraesCS2D02G047700.1.cds1"/>
    <property type="gene ID" value="TraesCS2D02G047700"/>
</dbReference>
<dbReference type="ExpressionAtlas" id="A0A1D5UXN2">
    <property type="expression patterns" value="baseline"/>
</dbReference>
<keyword evidence="1" id="KW-0732">Signal</keyword>
<dbReference type="Gramene" id="TraesCS2D02G047700.1">
    <property type="protein sequence ID" value="TraesCS2D02G047700.1.cds1"/>
    <property type="gene ID" value="TraesCS2D02G047700"/>
</dbReference>
<feature type="chain" id="PRO_5043144098" evidence="1">
    <location>
        <begin position="20"/>
        <end position="73"/>
    </location>
</feature>
<dbReference type="Gramene" id="TraesJUL2D03G01099390.1">
    <property type="protein sequence ID" value="TraesJUL2D03G01099390.1.CDS1"/>
    <property type="gene ID" value="TraesJUL2D03G01099390"/>
</dbReference>
<dbReference type="Gramene" id="TraesCAD_scaffold_023709_01G000400.1">
    <property type="protein sequence ID" value="TraesCAD_scaffold_023709_01G000400.1"/>
    <property type="gene ID" value="TraesCAD_scaffold_023709_01G000400"/>
</dbReference>
<dbReference type="OrthoDB" id="715682at2759"/>
<dbReference type="Gramene" id="TraesARI2D03G01109360.1">
    <property type="protein sequence ID" value="TraesARI2D03G01109360.1.CDS1"/>
    <property type="gene ID" value="TraesARI2D03G01109360"/>
</dbReference>
<keyword evidence="3" id="KW-1185">Reference proteome</keyword>
<dbReference type="Gramene" id="TraesCS2D03G0086800.1">
    <property type="protein sequence ID" value="TraesCS2D03G0086800.1.CDS1"/>
    <property type="gene ID" value="TraesCS2D03G0086800"/>
</dbReference>
<dbReference type="Gramene" id="TraesWEE_scaffold_024349_01G000200.1">
    <property type="protein sequence ID" value="TraesWEE_scaffold_024349_01G000200.1"/>
    <property type="gene ID" value="TraesWEE_scaffold_024349_01G000200"/>
</dbReference>